<evidence type="ECO:0000256" key="4">
    <source>
        <dbReference type="ARBA" id="ARBA00017468"/>
    </source>
</evidence>
<dbReference type="GO" id="GO:0005783">
    <property type="term" value="C:endoplasmic reticulum"/>
    <property type="evidence" value="ECO:0007669"/>
    <property type="project" value="UniProtKB-SubCell"/>
</dbReference>
<keyword evidence="6" id="KW-0808">Transferase</keyword>
<evidence type="ECO:0000256" key="3">
    <source>
        <dbReference type="ARBA" id="ARBA00012614"/>
    </source>
</evidence>
<evidence type="ECO:0000256" key="2">
    <source>
        <dbReference type="ARBA" id="ARBA00006962"/>
    </source>
</evidence>
<feature type="domain" description="Glycosyl transferase family 28 C-terminal" evidence="8">
    <location>
        <begin position="11"/>
        <end position="115"/>
    </location>
</feature>
<reference evidence="9" key="2">
    <citation type="submission" date="2015-06" db="UniProtKB">
        <authorList>
            <consortium name="EnsemblMetazoa"/>
        </authorList>
    </citation>
    <scope>IDENTIFICATION</scope>
</reference>
<dbReference type="InterPro" id="IPR007235">
    <property type="entry name" value="Glyco_trans_28_C"/>
</dbReference>
<dbReference type="GO" id="GO:0006488">
    <property type="term" value="P:dolichol-linked oligosaccharide biosynthetic process"/>
    <property type="evidence" value="ECO:0007669"/>
    <property type="project" value="InterPro"/>
</dbReference>
<comment type="subcellular location">
    <subcellularLocation>
        <location evidence="1">Endoplasmic reticulum</location>
    </subcellularLocation>
</comment>
<dbReference type="EnsemblMetazoa" id="MESCA012535-RA">
    <property type="protein sequence ID" value="MESCA012535-PA"/>
    <property type="gene ID" value="MESCA012535"/>
</dbReference>
<dbReference type="InterPro" id="IPR039042">
    <property type="entry name" value="Alg13-like"/>
</dbReference>
<dbReference type="PANTHER" id="PTHR12867">
    <property type="entry name" value="GLYCOSYL TRANSFERASE-RELATED"/>
    <property type="match status" value="1"/>
</dbReference>
<dbReference type="Gene3D" id="3.40.50.2000">
    <property type="entry name" value="Glycogen Phosphorylase B"/>
    <property type="match status" value="1"/>
</dbReference>
<evidence type="ECO:0000313" key="10">
    <source>
        <dbReference type="Proteomes" id="UP000015102"/>
    </source>
</evidence>
<dbReference type="GO" id="GO:0004577">
    <property type="term" value="F:N-acetylglucosaminyldiphosphodolichol N-acetylglucosaminyltransferase activity"/>
    <property type="evidence" value="ECO:0007669"/>
    <property type="project" value="UniProtKB-EC"/>
</dbReference>
<keyword evidence="5" id="KW-0328">Glycosyltransferase</keyword>
<dbReference type="PANTHER" id="PTHR12867:SF6">
    <property type="entry name" value="N-ACETYLGLUCOSAMINYLDIPHOSPHODOLICHOL N-ACETYLGLUCOSAMINYLTRANSFERASE"/>
    <property type="match status" value="1"/>
</dbReference>
<organism evidence="9 10">
    <name type="scientific">Megaselia scalaris</name>
    <name type="common">Humpbacked fly</name>
    <name type="synonym">Phora scalaris</name>
    <dbReference type="NCBI Taxonomy" id="36166"/>
    <lineage>
        <taxon>Eukaryota</taxon>
        <taxon>Metazoa</taxon>
        <taxon>Ecdysozoa</taxon>
        <taxon>Arthropoda</taxon>
        <taxon>Hexapoda</taxon>
        <taxon>Insecta</taxon>
        <taxon>Pterygota</taxon>
        <taxon>Neoptera</taxon>
        <taxon>Endopterygota</taxon>
        <taxon>Diptera</taxon>
        <taxon>Brachycera</taxon>
        <taxon>Muscomorpha</taxon>
        <taxon>Platypezoidea</taxon>
        <taxon>Phoridae</taxon>
        <taxon>Megaseliini</taxon>
        <taxon>Megaselia</taxon>
    </lineage>
</organism>
<dbReference type="AlphaFoldDB" id="T1H753"/>
<dbReference type="STRING" id="36166.T1H753"/>
<accession>T1H753</accession>
<reference evidence="10" key="1">
    <citation type="submission" date="2013-02" db="EMBL/GenBank/DDBJ databases">
        <authorList>
            <person name="Hughes D."/>
        </authorList>
    </citation>
    <scope>NUCLEOTIDE SEQUENCE</scope>
    <source>
        <strain>Durham</strain>
        <strain evidence="10">NC isolate 2 -- Noor lab</strain>
    </source>
</reference>
<dbReference type="OMA" id="CNTSEMN"/>
<dbReference type="HOGENOM" id="CLU_085408_2_2_1"/>
<keyword evidence="10" id="KW-1185">Reference proteome</keyword>
<evidence type="ECO:0000256" key="7">
    <source>
        <dbReference type="ARBA" id="ARBA00022824"/>
    </source>
</evidence>
<evidence type="ECO:0000313" key="9">
    <source>
        <dbReference type="EnsemblMetazoa" id="MESCA012535-PA"/>
    </source>
</evidence>
<protein>
    <recommendedName>
        <fullName evidence="4">UDP-N-acetylglucosamine transferase subunit ALG13</fullName>
        <ecNumber evidence="3">2.4.1.141</ecNumber>
    </recommendedName>
</protein>
<evidence type="ECO:0000259" key="8">
    <source>
        <dbReference type="Pfam" id="PF04101"/>
    </source>
</evidence>
<dbReference type="Pfam" id="PF04101">
    <property type="entry name" value="Glyco_tran_28_C"/>
    <property type="match status" value="1"/>
</dbReference>
<name>T1H753_MEGSC</name>
<comment type="similarity">
    <text evidence="2">Belongs to the glycosyltransferase 28 family.</text>
</comment>
<keyword evidence="7" id="KW-0256">Endoplasmic reticulum</keyword>
<dbReference type="Proteomes" id="UP000015102">
    <property type="component" value="Unassembled WGS sequence"/>
</dbReference>
<dbReference type="EC" id="2.4.1.141" evidence="3"/>
<evidence type="ECO:0000256" key="5">
    <source>
        <dbReference type="ARBA" id="ARBA00022676"/>
    </source>
</evidence>
<sequence>ETINTLELLGCKNLTIQTGNGLSVISEGYKNINLKTFKFSNDISNYIKDSDLIISHAGAGTCLEVLKSRKPLLVVINDLLMGNHQAELAIKLSELNCAFYCNTSEMNNCLRKINSILKPYESQNGISDFVNSLNELMVK</sequence>
<proteinExistence type="inferred from homology"/>
<dbReference type="SUPFAM" id="SSF53756">
    <property type="entry name" value="UDP-Glycosyltransferase/glycogen phosphorylase"/>
    <property type="match status" value="1"/>
</dbReference>
<evidence type="ECO:0000256" key="6">
    <source>
        <dbReference type="ARBA" id="ARBA00022679"/>
    </source>
</evidence>
<evidence type="ECO:0000256" key="1">
    <source>
        <dbReference type="ARBA" id="ARBA00004240"/>
    </source>
</evidence>